<dbReference type="HOGENOM" id="CLU_292577_0_0_1"/>
<feature type="compositionally biased region" description="Polar residues" evidence="2">
    <location>
        <begin position="49"/>
        <end position="59"/>
    </location>
</feature>
<evidence type="ECO:0000313" key="4">
    <source>
        <dbReference type="EMBL" id="EEU37411.1"/>
    </source>
</evidence>
<dbReference type="AlphaFoldDB" id="C7ZF63"/>
<protein>
    <recommendedName>
        <fullName evidence="3">C2H2-type domain-containing protein</fullName>
    </recommendedName>
</protein>
<feature type="region of interest" description="Disordered" evidence="2">
    <location>
        <begin position="1"/>
        <end position="59"/>
    </location>
</feature>
<feature type="region of interest" description="Disordered" evidence="2">
    <location>
        <begin position="520"/>
        <end position="636"/>
    </location>
</feature>
<feature type="domain" description="C2H2-type" evidence="3">
    <location>
        <begin position="1004"/>
        <end position="1031"/>
    </location>
</feature>
<dbReference type="KEGG" id="nhe:NECHADRAFT_101991"/>
<feature type="compositionally biased region" description="Low complexity" evidence="2">
    <location>
        <begin position="259"/>
        <end position="278"/>
    </location>
</feature>
<feature type="compositionally biased region" description="Pro residues" evidence="2">
    <location>
        <begin position="898"/>
        <end position="914"/>
    </location>
</feature>
<dbReference type="EMBL" id="GG698922">
    <property type="protein sequence ID" value="EEU37411.1"/>
    <property type="molecule type" value="Genomic_DNA"/>
</dbReference>
<keyword evidence="1" id="KW-0862">Zinc</keyword>
<dbReference type="VEuPathDB" id="FungiDB:NECHADRAFT_101991"/>
<dbReference type="InParanoid" id="C7ZF63"/>
<feature type="compositionally biased region" description="Basic and acidic residues" evidence="2">
    <location>
        <begin position="557"/>
        <end position="566"/>
    </location>
</feature>
<evidence type="ECO:0000259" key="3">
    <source>
        <dbReference type="PROSITE" id="PS50157"/>
    </source>
</evidence>
<gene>
    <name evidence="4" type="ORF">NECHADRAFT_101991</name>
</gene>
<dbReference type="eggNOG" id="ENOG502RS7E">
    <property type="taxonomic scope" value="Eukaryota"/>
</dbReference>
<feature type="compositionally biased region" description="Pro residues" evidence="2">
    <location>
        <begin position="857"/>
        <end position="883"/>
    </location>
</feature>
<dbReference type="GO" id="GO:0008270">
    <property type="term" value="F:zinc ion binding"/>
    <property type="evidence" value="ECO:0007669"/>
    <property type="project" value="UniProtKB-KW"/>
</dbReference>
<keyword evidence="1" id="KW-0479">Metal-binding</keyword>
<feature type="region of interest" description="Disordered" evidence="2">
    <location>
        <begin position="259"/>
        <end position="334"/>
    </location>
</feature>
<dbReference type="PROSITE" id="PS50157">
    <property type="entry name" value="ZINC_FINGER_C2H2_2"/>
    <property type="match status" value="1"/>
</dbReference>
<dbReference type="OMA" id="WIAKCTE"/>
<sequence length="1041" mass="114762">MPPKRRFASRSSNLVPERPSKKLRLSSPPVSPASSKISPRNLKLKRSRVSPSLSVKSEQSQTEKIEDTIICAPIEWVSIIEDESELDVEEEELTQRSIPFDDVFQNESVKRIITQFPKGHGSWYILRCEEHDVDFKSHPLRAASAHLRSRQHGRLQNTTGPAVIEHFGTKVLDCNEKLAQKNNAAALKFKPAIKQEVTQHVDEFVPAQFAPRESVPRDPTPEAVPEEAAPEESVPKQPIPEEPVLEAVPEVVPETISEAVPEVSVPEESAPDESTQQESTREESTQDEPAPEETTPRHKKRKLSSTPCHVEDEASPTKDEPMEESSHDPIISPTPGIVYLAYRESTKSWIPALVLPRNNLHKVGVSTTLESLGLVENVPKCYVYDPGTKCLEWKAQYEDGGSLVAQRQFPVVYFDATAFPSKDAAGWVGAGDLQELDLSDASASLEPHFSMARDFVAKRQGTTAECKNLSPLAIPNTEVNPKTQSSTQATSTKIESPVLMISDNLPPKAPVVVSVIPEKEATPPVETPTTVPSREASVESDSKPSVTTESFSVSEPVDPKPVDRPEPISNPESATGPDPIDKFRPIGDSEPVKDSEPISEPVNEPELISEEPVSSSELIRKPEFINDSEVANPERISNPEPITVIEDTTSPVFINEPQPIVNSEPINNFQHISHPEVVSKPVSINTVPANTFEPTSAFKPVNSPEPTNISHREVFIENQPSRPSESRSFYTQDVVMEHQYPYSPASTYVDPVPTPPASEVQSHQHSVKRALLNHMSADLFQLKAKSTTLIFPKAVFDLEAMQSTLPPIQSLPSMQGYSQTLRPISDQMGSPAPSISQTQSFPSQSAPSSAYNSPAPQHTPVPQHAPAPQHVPAPQPTPAPIPHAAPTTTIKKKTGPRKPVPTHRPVPSQRPVPAVPTQRASATPKPAIVQRSAITKKPAAPRRPVPTQRPLAPHRPAAVEEAEPRFGETLYGVSEYILQGVRRWLRTTEKNPKISEFCFSDGLYRCPWCHKRFARAGIFTDHLSLKHDERPKPPEIRPDHR</sequence>
<reference evidence="4 5" key="1">
    <citation type="journal article" date="2009" name="PLoS Genet.">
        <title>The genome of Nectria haematococca: contribution of supernumerary chromosomes to gene expansion.</title>
        <authorList>
            <person name="Coleman J.J."/>
            <person name="Rounsley S.D."/>
            <person name="Rodriguez-Carres M."/>
            <person name="Kuo A."/>
            <person name="Wasmann C.C."/>
            <person name="Grimwood J."/>
            <person name="Schmutz J."/>
            <person name="Taga M."/>
            <person name="White G.J."/>
            <person name="Zhou S."/>
            <person name="Schwartz D.C."/>
            <person name="Freitag M."/>
            <person name="Ma L.J."/>
            <person name="Danchin E.G."/>
            <person name="Henrissat B."/>
            <person name="Coutinho P.M."/>
            <person name="Nelson D.R."/>
            <person name="Straney D."/>
            <person name="Napoli C.A."/>
            <person name="Barker B.M."/>
            <person name="Gribskov M."/>
            <person name="Rep M."/>
            <person name="Kroken S."/>
            <person name="Molnar I."/>
            <person name="Rensing C."/>
            <person name="Kennell J.C."/>
            <person name="Zamora J."/>
            <person name="Farman M.L."/>
            <person name="Selker E.U."/>
            <person name="Salamov A."/>
            <person name="Shapiro H."/>
            <person name="Pangilinan J."/>
            <person name="Lindquist E."/>
            <person name="Lamers C."/>
            <person name="Grigoriev I.V."/>
            <person name="Geiser D.M."/>
            <person name="Covert S.F."/>
            <person name="Temporini E."/>
            <person name="Vanetten H.D."/>
        </authorList>
    </citation>
    <scope>NUCLEOTIDE SEQUENCE [LARGE SCALE GENOMIC DNA]</scope>
    <source>
        <strain evidence="5">ATCC MYA-4622 / CBS 123669 / FGSC 9596 / NRRL 45880 / 77-13-4</strain>
    </source>
</reference>
<accession>C7ZF63</accession>
<feature type="region of interest" description="Disordered" evidence="2">
    <location>
        <begin position="207"/>
        <end position="242"/>
    </location>
</feature>
<dbReference type="PROSITE" id="PS00028">
    <property type="entry name" value="ZINC_FINGER_C2H2_1"/>
    <property type="match status" value="1"/>
</dbReference>
<feature type="compositionally biased region" description="Basic and acidic residues" evidence="2">
    <location>
        <begin position="579"/>
        <end position="596"/>
    </location>
</feature>
<dbReference type="GeneID" id="9665342"/>
<dbReference type="Proteomes" id="UP000005206">
    <property type="component" value="Chromosome 11"/>
</dbReference>
<proteinExistence type="predicted"/>
<keyword evidence="5" id="KW-1185">Reference proteome</keyword>
<dbReference type="OrthoDB" id="5234017at2759"/>
<feature type="compositionally biased region" description="Basic and acidic residues" evidence="2">
    <location>
        <begin position="309"/>
        <end position="327"/>
    </location>
</feature>
<organism evidence="4 5">
    <name type="scientific">Fusarium vanettenii (strain ATCC MYA-4622 / CBS 123669 / FGSC 9596 / NRRL 45880 / 77-13-4)</name>
    <name type="common">Fusarium solani subsp. pisi</name>
    <dbReference type="NCBI Taxonomy" id="660122"/>
    <lineage>
        <taxon>Eukaryota</taxon>
        <taxon>Fungi</taxon>
        <taxon>Dikarya</taxon>
        <taxon>Ascomycota</taxon>
        <taxon>Pezizomycotina</taxon>
        <taxon>Sordariomycetes</taxon>
        <taxon>Hypocreomycetidae</taxon>
        <taxon>Hypocreales</taxon>
        <taxon>Nectriaceae</taxon>
        <taxon>Fusarium</taxon>
        <taxon>Fusarium solani species complex</taxon>
        <taxon>Fusarium vanettenii</taxon>
    </lineage>
</organism>
<dbReference type="InterPro" id="IPR013087">
    <property type="entry name" value="Znf_C2H2_type"/>
</dbReference>
<evidence type="ECO:0000313" key="5">
    <source>
        <dbReference type="Proteomes" id="UP000005206"/>
    </source>
</evidence>
<dbReference type="SMART" id="SM00355">
    <property type="entry name" value="ZnF_C2H2"/>
    <property type="match status" value="1"/>
</dbReference>
<feature type="compositionally biased region" description="Low complexity" evidence="2">
    <location>
        <begin position="836"/>
        <end position="856"/>
    </location>
</feature>
<evidence type="ECO:0000256" key="1">
    <source>
        <dbReference type="PROSITE-ProRule" id="PRU00042"/>
    </source>
</evidence>
<evidence type="ECO:0000256" key="2">
    <source>
        <dbReference type="SAM" id="MobiDB-lite"/>
    </source>
</evidence>
<name>C7ZF63_FUSV7</name>
<feature type="compositionally biased region" description="Polar residues" evidence="2">
    <location>
        <begin position="543"/>
        <end position="553"/>
    </location>
</feature>
<dbReference type="RefSeq" id="XP_003043124.1">
    <property type="nucleotide sequence ID" value="XM_003043078.1"/>
</dbReference>
<keyword evidence="1" id="KW-0863">Zinc-finger</keyword>
<feature type="region of interest" description="Disordered" evidence="2">
    <location>
        <begin position="821"/>
        <end position="960"/>
    </location>
</feature>
<feature type="compositionally biased region" description="Low complexity" evidence="2">
    <location>
        <begin position="522"/>
        <end position="532"/>
    </location>
</feature>